<gene>
    <name evidence="1" type="ORF">GTHE00462_LOCUS37299</name>
</gene>
<organism evidence="1">
    <name type="scientific">Guillardia theta</name>
    <name type="common">Cryptophyte</name>
    <name type="synonym">Cryptomonas phi</name>
    <dbReference type="NCBI Taxonomy" id="55529"/>
    <lineage>
        <taxon>Eukaryota</taxon>
        <taxon>Cryptophyceae</taxon>
        <taxon>Pyrenomonadales</taxon>
        <taxon>Geminigeraceae</taxon>
        <taxon>Guillardia</taxon>
    </lineage>
</organism>
<reference evidence="1" key="1">
    <citation type="submission" date="2021-01" db="EMBL/GenBank/DDBJ databases">
        <authorList>
            <person name="Corre E."/>
            <person name="Pelletier E."/>
            <person name="Niang G."/>
            <person name="Scheremetjew M."/>
            <person name="Finn R."/>
            <person name="Kale V."/>
            <person name="Holt S."/>
            <person name="Cochrane G."/>
            <person name="Meng A."/>
            <person name="Brown T."/>
            <person name="Cohen L."/>
        </authorList>
    </citation>
    <scope>NUCLEOTIDE SEQUENCE</scope>
    <source>
        <strain evidence="1">CCMP 2712</strain>
    </source>
</reference>
<dbReference type="AlphaFoldDB" id="A0A7S4PM08"/>
<protein>
    <submittedName>
        <fullName evidence="1">Uncharacterized protein</fullName>
    </submittedName>
</protein>
<evidence type="ECO:0000313" key="1">
    <source>
        <dbReference type="EMBL" id="CAE2337854.1"/>
    </source>
</evidence>
<name>A0A7S4PM08_GUITH</name>
<dbReference type="EMBL" id="HBKN01047782">
    <property type="protein sequence ID" value="CAE2337854.1"/>
    <property type="molecule type" value="Transcribed_RNA"/>
</dbReference>
<accession>A0A7S4PM08</accession>
<sequence>MPINELTRETSKNELHNSWIKQRIDERNPWQRRGESSDERLKQRLKQSLKGPQLCESTRIPGITWGELLSKENSVDSIFEAGDKKLILRTKSSVSYSDSRNLSKEERYLRSLRFSSRHATSQQRWNDSKICDIFNKYPRKGAIQQQLYRDKTLSRTSSNAFARPDKNRSAFLGVQELLEDAQRVIQRTEGPKKLLLVTGGSWEMSRQMYVSKLY</sequence>
<proteinExistence type="predicted"/>